<dbReference type="InterPro" id="IPR023827">
    <property type="entry name" value="Peptidase_S8_Asp-AS"/>
</dbReference>
<evidence type="ECO:0000313" key="8">
    <source>
        <dbReference type="EMBL" id="EAY30887.1"/>
    </source>
</evidence>
<dbReference type="SUPFAM" id="SSF52743">
    <property type="entry name" value="Subtilisin-like"/>
    <property type="match status" value="1"/>
</dbReference>
<evidence type="ECO:0000256" key="4">
    <source>
        <dbReference type="ARBA" id="ARBA00022825"/>
    </source>
</evidence>
<dbReference type="OrthoDB" id="9792152at2"/>
<organism evidence="8 9">
    <name type="scientific">Microscilla marina ATCC 23134</name>
    <dbReference type="NCBI Taxonomy" id="313606"/>
    <lineage>
        <taxon>Bacteria</taxon>
        <taxon>Pseudomonadati</taxon>
        <taxon>Bacteroidota</taxon>
        <taxon>Cytophagia</taxon>
        <taxon>Cytophagales</taxon>
        <taxon>Microscillaceae</taxon>
        <taxon>Microscilla</taxon>
    </lineage>
</organism>
<dbReference type="PIRSF" id="PIRSF037903">
    <property type="entry name" value="Subtilisin_rel_GFO_2223"/>
    <property type="match status" value="1"/>
</dbReference>
<dbReference type="Proteomes" id="UP000004095">
    <property type="component" value="Unassembled WGS sequence"/>
</dbReference>
<evidence type="ECO:0000256" key="6">
    <source>
        <dbReference type="SAM" id="MobiDB-lite"/>
    </source>
</evidence>
<comment type="similarity">
    <text evidence="1 5">Belongs to the peptidase S8 family.</text>
</comment>
<dbReference type="InterPro" id="IPR015500">
    <property type="entry name" value="Peptidase_S8_subtilisin-rel"/>
</dbReference>
<dbReference type="EMBL" id="AAWS01000005">
    <property type="protein sequence ID" value="EAY30887.1"/>
    <property type="molecule type" value="Genomic_DNA"/>
</dbReference>
<keyword evidence="9" id="KW-1185">Reference proteome</keyword>
<feature type="region of interest" description="Disordered" evidence="6">
    <location>
        <begin position="125"/>
        <end position="155"/>
    </location>
</feature>
<dbReference type="PANTHER" id="PTHR43399">
    <property type="entry name" value="SUBTILISIN-RELATED"/>
    <property type="match status" value="1"/>
</dbReference>
<evidence type="ECO:0000256" key="2">
    <source>
        <dbReference type="ARBA" id="ARBA00022670"/>
    </source>
</evidence>
<dbReference type="GO" id="GO:0004252">
    <property type="term" value="F:serine-type endopeptidase activity"/>
    <property type="evidence" value="ECO:0007669"/>
    <property type="project" value="UniProtKB-UniRule"/>
</dbReference>
<keyword evidence="2 5" id="KW-0645">Protease</keyword>
<sequence length="567" mass="61984">MQHKRLLFLLITTLLVGNVSGYSQVIKKHFIYLTDKTNSPYSLDKPADFLSKRSIERRNKQSIKITTREFPVNPDYITQIKNAGAKVWYSSRWLNAVLIEASDATLAEVVKLSFVKSSRVLNKGRQKRQIEKEEKRRQREARRKQKKAANVKQRTTEDITIESEADYGNSLFQAKMIGADAMHEAGFKGKGIAIAVMDAGFQNVNSLNFFKHLFSNQQIGGTYDLVDNKVDVYSTGSHGTKVLSTMAAYLKGTMVGTAPEATYWLYRTEDVSSEYRIEEVNWLIAAEKADSAGVDIINSSLGYNTFDDASMNYTYQNMDGNTTIITQAADFAAAVGILVINSAGNEGNDPWKYIGAPADGDSVLTVGAVNPNGTYASFSSKGYTSDGRLKPNITAMGSNVTLVGPFGSTVGNGTSFSAPTLTGLAAGFWQANPTLTNMQIIDYLQRSANQAAKPDSLLGYGIPNFNRAQAIATNPTALTKATDGSFSFSPNPLDGSQALRIVFKPSYRGKSVQMHLYDANGKLVAYEHLATAPIEYNWGKPGKLASGVYTLKINTKTHSKTAKVVKN</sequence>
<keyword evidence="4 5" id="KW-0720">Serine protease</keyword>
<evidence type="ECO:0000256" key="3">
    <source>
        <dbReference type="ARBA" id="ARBA00022801"/>
    </source>
</evidence>
<evidence type="ECO:0000256" key="1">
    <source>
        <dbReference type="ARBA" id="ARBA00011073"/>
    </source>
</evidence>
<feature type="compositionally biased region" description="Basic and acidic residues" evidence="6">
    <location>
        <begin position="128"/>
        <end position="137"/>
    </location>
</feature>
<feature type="active site" description="Charge relay system" evidence="5">
    <location>
        <position position="198"/>
    </location>
</feature>
<dbReference type="InterPro" id="IPR000209">
    <property type="entry name" value="Peptidase_S8/S53_dom"/>
</dbReference>
<dbReference type="Gene3D" id="3.40.50.200">
    <property type="entry name" value="Peptidase S8/S53 domain"/>
    <property type="match status" value="1"/>
</dbReference>
<feature type="active site" description="Charge relay system" evidence="5">
    <location>
        <position position="415"/>
    </location>
</feature>
<dbReference type="EC" id="3.4.21.-" evidence="8"/>
<dbReference type="CDD" id="cd07493">
    <property type="entry name" value="Peptidases_S8_9"/>
    <property type="match status" value="1"/>
</dbReference>
<accession>A1ZFW3</accession>
<dbReference type="PRINTS" id="PR00723">
    <property type="entry name" value="SUBTILISIN"/>
</dbReference>
<dbReference type="RefSeq" id="WP_002694598.1">
    <property type="nucleotide sequence ID" value="NZ_AAWS01000005.1"/>
</dbReference>
<dbReference type="PROSITE" id="PS00136">
    <property type="entry name" value="SUBTILASE_ASP"/>
    <property type="match status" value="1"/>
</dbReference>
<dbReference type="InterPro" id="IPR026444">
    <property type="entry name" value="Secre_tail"/>
</dbReference>
<evidence type="ECO:0000256" key="5">
    <source>
        <dbReference type="PROSITE-ProRule" id="PRU01240"/>
    </source>
</evidence>
<dbReference type="GO" id="GO:0006508">
    <property type="term" value="P:proteolysis"/>
    <property type="evidence" value="ECO:0007669"/>
    <property type="project" value="UniProtKB-KW"/>
</dbReference>
<dbReference type="InterPro" id="IPR017317">
    <property type="entry name" value="Pept_S8_subtilisin_bacteroid-2"/>
</dbReference>
<dbReference type="NCBIfam" id="TIGR04183">
    <property type="entry name" value="Por_Secre_tail"/>
    <property type="match status" value="1"/>
</dbReference>
<dbReference type="InterPro" id="IPR051048">
    <property type="entry name" value="Peptidase_S8/S53_subtilisin"/>
</dbReference>
<dbReference type="PANTHER" id="PTHR43399:SF4">
    <property type="entry name" value="CELL WALL-ASSOCIATED PROTEASE"/>
    <property type="match status" value="1"/>
</dbReference>
<protein>
    <submittedName>
        <fullName evidence="8">Peptidase families S8 and S53 domain protein</fullName>
        <ecNumber evidence="8">3.4.21.-</ecNumber>
    </submittedName>
</protein>
<feature type="domain" description="Peptidase S8/S53" evidence="7">
    <location>
        <begin position="189"/>
        <end position="461"/>
    </location>
</feature>
<dbReference type="AlphaFoldDB" id="A1ZFW3"/>
<evidence type="ECO:0000259" key="7">
    <source>
        <dbReference type="Pfam" id="PF00082"/>
    </source>
</evidence>
<keyword evidence="3 5" id="KW-0378">Hydrolase</keyword>
<reference evidence="8 9" key="1">
    <citation type="submission" date="2007-01" db="EMBL/GenBank/DDBJ databases">
        <authorList>
            <person name="Haygood M."/>
            <person name="Podell S."/>
            <person name="Anderson C."/>
            <person name="Hopkinson B."/>
            <person name="Roe K."/>
            <person name="Barbeau K."/>
            <person name="Gaasterland T."/>
            <person name="Ferriera S."/>
            <person name="Johnson J."/>
            <person name="Kravitz S."/>
            <person name="Beeson K."/>
            <person name="Sutton G."/>
            <person name="Rogers Y.-H."/>
            <person name="Friedman R."/>
            <person name="Frazier M."/>
            <person name="Venter J.C."/>
        </authorList>
    </citation>
    <scope>NUCLEOTIDE SEQUENCE [LARGE SCALE GENOMIC DNA]</scope>
    <source>
        <strain evidence="8 9">ATCC 23134</strain>
    </source>
</reference>
<feature type="active site" description="Charge relay system" evidence="5">
    <location>
        <position position="238"/>
    </location>
</feature>
<name>A1ZFW3_MICM2</name>
<dbReference type="PROSITE" id="PS51892">
    <property type="entry name" value="SUBTILASE"/>
    <property type="match status" value="1"/>
</dbReference>
<dbReference type="Pfam" id="PF00082">
    <property type="entry name" value="Peptidase_S8"/>
    <property type="match status" value="1"/>
</dbReference>
<comment type="caution">
    <text evidence="8">The sequence shown here is derived from an EMBL/GenBank/DDBJ whole genome shotgun (WGS) entry which is preliminary data.</text>
</comment>
<dbReference type="InterPro" id="IPR036852">
    <property type="entry name" value="Peptidase_S8/S53_dom_sf"/>
</dbReference>
<dbReference type="eggNOG" id="COG1404">
    <property type="taxonomic scope" value="Bacteria"/>
</dbReference>
<proteinExistence type="inferred from homology"/>
<gene>
    <name evidence="8" type="ORF">M23134_01211</name>
</gene>
<feature type="compositionally biased region" description="Basic residues" evidence="6">
    <location>
        <begin position="138"/>
        <end position="149"/>
    </location>
</feature>
<evidence type="ECO:0000313" key="9">
    <source>
        <dbReference type="Proteomes" id="UP000004095"/>
    </source>
</evidence>